<gene>
    <name evidence="2" type="ORF">ERS852444_03405</name>
</gene>
<dbReference type="AlphaFoldDB" id="A0A173VVF2"/>
<feature type="transmembrane region" description="Helical" evidence="1">
    <location>
        <begin position="56"/>
        <end position="79"/>
    </location>
</feature>
<dbReference type="EMBL" id="CYXX01000042">
    <property type="protein sequence ID" value="CUN30095.1"/>
    <property type="molecule type" value="Genomic_DNA"/>
</dbReference>
<reference evidence="2 3" key="1">
    <citation type="submission" date="2015-09" db="EMBL/GenBank/DDBJ databases">
        <authorList>
            <consortium name="Pathogen Informatics"/>
        </authorList>
    </citation>
    <scope>NUCLEOTIDE SEQUENCE [LARGE SCALE GENOMIC DNA]</scope>
    <source>
        <strain evidence="2 3">2789STDY5608887</strain>
    </source>
</reference>
<evidence type="ECO:0000256" key="1">
    <source>
        <dbReference type="SAM" id="Phobius"/>
    </source>
</evidence>
<protein>
    <submittedName>
        <fullName evidence="2">Uncharacterized protein</fullName>
    </submittedName>
</protein>
<sequence>MKKLEIVKTEARKIHIKKALLDLNFRYMNIISLVAFIAMVYGIIRNQNVISDDTAIINNLDYIIIPLLIWFVFTLIVYFTSGAHVSDMFSEVLEVNDETFVHSKNEAKGGGYMADIEGNVRVYDIVKFADIQSCKYDNVTKRIEIIAPELEVKKIGDSIIGQEYVELNKFIFYDYYEPNFLEELKAKNISITEERIKYRINEMPDEYRGFGGDKRFIEDAKNGRLKRF</sequence>
<organism evidence="2 3">
    <name type="scientific">Roseburia inulinivorans</name>
    <dbReference type="NCBI Taxonomy" id="360807"/>
    <lineage>
        <taxon>Bacteria</taxon>
        <taxon>Bacillati</taxon>
        <taxon>Bacillota</taxon>
        <taxon>Clostridia</taxon>
        <taxon>Lachnospirales</taxon>
        <taxon>Lachnospiraceae</taxon>
        <taxon>Roseburia</taxon>
    </lineage>
</organism>
<accession>A0A173VVF2</accession>
<dbReference type="RefSeq" id="WP_055172070.1">
    <property type="nucleotide sequence ID" value="NZ_CYXX01000042.1"/>
</dbReference>
<evidence type="ECO:0000313" key="2">
    <source>
        <dbReference type="EMBL" id="CUN30095.1"/>
    </source>
</evidence>
<feature type="transmembrane region" description="Helical" evidence="1">
    <location>
        <begin position="21"/>
        <end position="44"/>
    </location>
</feature>
<dbReference type="Proteomes" id="UP000095453">
    <property type="component" value="Unassembled WGS sequence"/>
</dbReference>
<keyword evidence="1" id="KW-0812">Transmembrane</keyword>
<keyword evidence="1" id="KW-0472">Membrane</keyword>
<name>A0A173VVF2_9FIRM</name>
<proteinExistence type="predicted"/>
<keyword evidence="1" id="KW-1133">Transmembrane helix</keyword>
<evidence type="ECO:0000313" key="3">
    <source>
        <dbReference type="Proteomes" id="UP000095453"/>
    </source>
</evidence>